<dbReference type="PANTHER" id="PTHR24305:SF166">
    <property type="entry name" value="CYTOCHROME P450 12A4, MITOCHONDRIAL-RELATED"/>
    <property type="match status" value="1"/>
</dbReference>
<dbReference type="InterPro" id="IPR001128">
    <property type="entry name" value="Cyt_P450"/>
</dbReference>
<dbReference type="AlphaFoldDB" id="A0A0D0VNN9"/>
<keyword evidence="6" id="KW-0408">Iron</keyword>
<dbReference type="PANTHER" id="PTHR24305">
    <property type="entry name" value="CYTOCHROME P450"/>
    <property type="match status" value="1"/>
</dbReference>
<proteinExistence type="inferred from homology"/>
<sequence>MCYAHQEEPVPKTILRRSWTYKVPKLMIGSKPTVQHPWSVVHFGVHHRIFSIDPRALNHVLKHTNIYTKSDLLRDLVRRYMEEGLIVAEGERHKVQRKVSQKQFSMGGLKSMGQVVQDKSNQLRDILLNLCENPKVSNPYSPVNPTLSPGSRKVDVYSAASRCIFDLIGSIGVDHQFDSLGNWEGSGGKLFQKYERMQLLGPGAMGFRMLLSLTWPLIDKYGQARTLKG</sequence>
<keyword evidence="5" id="KW-0560">Oxidoreductase</keyword>
<dbReference type="InterPro" id="IPR050121">
    <property type="entry name" value="Cytochrome_P450_monoxygenase"/>
</dbReference>
<accession>A0A0D0VNN9</accession>
<dbReference type="GO" id="GO:0004497">
    <property type="term" value="F:monooxygenase activity"/>
    <property type="evidence" value="ECO:0007669"/>
    <property type="project" value="UniProtKB-KW"/>
</dbReference>
<dbReference type="Gene3D" id="1.10.630.10">
    <property type="entry name" value="Cytochrome P450"/>
    <property type="match status" value="1"/>
</dbReference>
<reference evidence="8" key="1">
    <citation type="submission" date="2015-01" db="EMBL/GenBank/DDBJ databases">
        <title>The Genome Sequence of Cryptococcus gattii CA1280.</title>
        <authorList>
            <consortium name="The Broad Institute Genomics Platform"/>
            <person name="Cuomo C."/>
            <person name="Litvintseva A."/>
            <person name="Chen Y."/>
            <person name="Heitman J."/>
            <person name="Sun S."/>
            <person name="Springer D."/>
            <person name="Dromer F."/>
            <person name="Young S."/>
            <person name="Zeng Q."/>
            <person name="Gargeya S."/>
            <person name="Abouelleil A."/>
            <person name="Alvarado L."/>
            <person name="Chapman S.B."/>
            <person name="Gainer-Dewar J."/>
            <person name="Goldberg J."/>
            <person name="Griggs A."/>
            <person name="Gujja S."/>
            <person name="Hansen M."/>
            <person name="Howarth C."/>
            <person name="Imamovic A."/>
            <person name="Larimer J."/>
            <person name="Murphy C."/>
            <person name="Naylor J."/>
            <person name="Pearson M."/>
            <person name="Priest M."/>
            <person name="Roberts A."/>
            <person name="Saif S."/>
            <person name="Shea T."/>
            <person name="Sykes S."/>
            <person name="Wortman J."/>
            <person name="Nusbaum C."/>
            <person name="Birren B."/>
        </authorList>
    </citation>
    <scope>NUCLEOTIDE SEQUENCE [LARGE SCALE GENOMIC DNA]</scope>
    <source>
        <strain evidence="8">CA1280</strain>
    </source>
</reference>
<dbReference type="GO" id="GO:0016705">
    <property type="term" value="F:oxidoreductase activity, acting on paired donors, with incorporation or reduction of molecular oxygen"/>
    <property type="evidence" value="ECO:0007669"/>
    <property type="project" value="InterPro"/>
</dbReference>
<keyword evidence="4" id="KW-0479">Metal-binding</keyword>
<evidence type="ECO:0000256" key="6">
    <source>
        <dbReference type="ARBA" id="ARBA00023004"/>
    </source>
</evidence>
<keyword evidence="4" id="KW-0349">Heme</keyword>
<dbReference type="GO" id="GO:0020037">
    <property type="term" value="F:heme binding"/>
    <property type="evidence" value="ECO:0007669"/>
    <property type="project" value="InterPro"/>
</dbReference>
<dbReference type="EMBL" id="KN847983">
    <property type="protein sequence ID" value="KIR46690.1"/>
    <property type="molecule type" value="Genomic_DNA"/>
</dbReference>
<dbReference type="OrthoDB" id="1470350at2759"/>
<organism evidence="8">
    <name type="scientific">Cryptococcus bacillisporus CA1280</name>
    <dbReference type="NCBI Taxonomy" id="1296109"/>
    <lineage>
        <taxon>Eukaryota</taxon>
        <taxon>Fungi</taxon>
        <taxon>Dikarya</taxon>
        <taxon>Basidiomycota</taxon>
        <taxon>Agaricomycotina</taxon>
        <taxon>Tremellomycetes</taxon>
        <taxon>Tremellales</taxon>
        <taxon>Cryptococcaceae</taxon>
        <taxon>Cryptococcus</taxon>
        <taxon>Cryptococcus gattii species complex</taxon>
    </lineage>
</organism>
<evidence type="ECO:0000256" key="7">
    <source>
        <dbReference type="ARBA" id="ARBA00023033"/>
    </source>
</evidence>
<dbReference type="SUPFAM" id="SSF48264">
    <property type="entry name" value="Cytochrome P450"/>
    <property type="match status" value="1"/>
</dbReference>
<protein>
    <submittedName>
        <fullName evidence="8">Unplaced genomic scaffold supercont1.11, whole genome shotgun sequence</fullName>
    </submittedName>
</protein>
<comment type="pathway">
    <text evidence="2">Secondary metabolite biosynthesis.</text>
</comment>
<comment type="cofactor">
    <cofactor evidence="1">
        <name>heme</name>
        <dbReference type="ChEBI" id="CHEBI:30413"/>
    </cofactor>
</comment>
<keyword evidence="7" id="KW-0503">Monooxygenase</keyword>
<evidence type="ECO:0000256" key="5">
    <source>
        <dbReference type="ARBA" id="ARBA00023002"/>
    </source>
</evidence>
<comment type="similarity">
    <text evidence="3">Belongs to the cytochrome P450 family.</text>
</comment>
<evidence type="ECO:0000256" key="2">
    <source>
        <dbReference type="ARBA" id="ARBA00005179"/>
    </source>
</evidence>
<dbReference type="Pfam" id="PF00067">
    <property type="entry name" value="p450"/>
    <property type="match status" value="1"/>
</dbReference>
<dbReference type="InterPro" id="IPR036396">
    <property type="entry name" value="Cyt_P450_sf"/>
</dbReference>
<dbReference type="HOGENOM" id="CLU_1209778_0_0_1"/>
<evidence type="ECO:0000256" key="4">
    <source>
        <dbReference type="ARBA" id="ARBA00022617"/>
    </source>
</evidence>
<evidence type="ECO:0000313" key="8">
    <source>
        <dbReference type="EMBL" id="KIR46690.1"/>
    </source>
</evidence>
<evidence type="ECO:0000256" key="3">
    <source>
        <dbReference type="ARBA" id="ARBA00010617"/>
    </source>
</evidence>
<dbReference type="GO" id="GO:0005506">
    <property type="term" value="F:iron ion binding"/>
    <property type="evidence" value="ECO:0007669"/>
    <property type="project" value="InterPro"/>
</dbReference>
<evidence type="ECO:0000256" key="1">
    <source>
        <dbReference type="ARBA" id="ARBA00001971"/>
    </source>
</evidence>
<gene>
    <name evidence="8" type="ORF">I312_04179</name>
</gene>
<name>A0A0D0VNN9_CRYGA</name>